<accession>A0A1X4NHQ9</accession>
<dbReference type="Gene3D" id="1.25.40.10">
    <property type="entry name" value="Tetratricopeptide repeat domain"/>
    <property type="match status" value="1"/>
</dbReference>
<feature type="repeat" description="TPR" evidence="1">
    <location>
        <begin position="116"/>
        <end position="149"/>
    </location>
</feature>
<organism evidence="2 3">
    <name type="scientific">Marivita geojedonensis</name>
    <dbReference type="NCBI Taxonomy" id="1123756"/>
    <lineage>
        <taxon>Bacteria</taxon>
        <taxon>Pseudomonadati</taxon>
        <taxon>Pseudomonadota</taxon>
        <taxon>Alphaproteobacteria</taxon>
        <taxon>Rhodobacterales</taxon>
        <taxon>Roseobacteraceae</taxon>
        <taxon>Marivita</taxon>
    </lineage>
</organism>
<comment type="caution">
    <text evidence="2">The sequence shown here is derived from an EMBL/GenBank/DDBJ whole genome shotgun (WGS) entry which is preliminary data.</text>
</comment>
<dbReference type="SUPFAM" id="SSF48452">
    <property type="entry name" value="TPR-like"/>
    <property type="match status" value="1"/>
</dbReference>
<evidence type="ECO:0000313" key="2">
    <source>
        <dbReference type="EMBL" id="OSQ47329.1"/>
    </source>
</evidence>
<dbReference type="EMBL" id="JFKC01000020">
    <property type="protein sequence ID" value="OSQ47329.1"/>
    <property type="molecule type" value="Genomic_DNA"/>
</dbReference>
<evidence type="ECO:0000313" key="3">
    <source>
        <dbReference type="Proteomes" id="UP000193926"/>
    </source>
</evidence>
<keyword evidence="1" id="KW-0802">TPR repeat</keyword>
<dbReference type="InterPro" id="IPR011990">
    <property type="entry name" value="TPR-like_helical_dom_sf"/>
</dbReference>
<dbReference type="AlphaFoldDB" id="A0A1X4NHQ9"/>
<proteinExistence type="predicted"/>
<gene>
    <name evidence="2" type="ORF">MGEO_16235</name>
</gene>
<reference evidence="2 3" key="1">
    <citation type="submission" date="2014-03" db="EMBL/GenBank/DDBJ databases">
        <title>The draft genome sequence of Marivita geojedonensis KCTC 23882.</title>
        <authorList>
            <person name="Lai Q."/>
            <person name="Shao Z."/>
        </authorList>
    </citation>
    <scope>NUCLEOTIDE SEQUENCE [LARGE SCALE GENOMIC DNA]</scope>
    <source>
        <strain evidence="2 3">DPG-138</strain>
    </source>
</reference>
<dbReference type="SMART" id="SM00028">
    <property type="entry name" value="TPR"/>
    <property type="match status" value="3"/>
</dbReference>
<sequence length="168" mass="18514">MVSHPALAQDGSAEDLLSQLAQAEDARAAERLERQLRQEWSKSGSAAMDLLLKRGQDALDVDNVEAAMEHLTALTDHAPDFAEGWHALALVYYRADMFGPAADALERTLALNPDHFGALRGLGAIFEQVDKPHLAYDAYSRVLSLRPHDSDVIEALERLERQVNGQTL</sequence>
<protein>
    <submittedName>
        <fullName evidence="2">Uncharacterized protein</fullName>
    </submittedName>
</protein>
<dbReference type="STRING" id="1123756.MGEO_16235"/>
<name>A0A1X4NHQ9_9RHOB</name>
<dbReference type="PROSITE" id="PS50005">
    <property type="entry name" value="TPR"/>
    <property type="match status" value="2"/>
</dbReference>
<keyword evidence="3" id="KW-1185">Reference proteome</keyword>
<dbReference type="InterPro" id="IPR019734">
    <property type="entry name" value="TPR_rpt"/>
</dbReference>
<dbReference type="Proteomes" id="UP000193926">
    <property type="component" value="Unassembled WGS sequence"/>
</dbReference>
<feature type="repeat" description="TPR" evidence="1">
    <location>
        <begin position="82"/>
        <end position="115"/>
    </location>
</feature>
<evidence type="ECO:0000256" key="1">
    <source>
        <dbReference type="PROSITE-ProRule" id="PRU00339"/>
    </source>
</evidence>